<evidence type="ECO:0000313" key="2">
    <source>
        <dbReference type="EMBL" id="AUH35049.1"/>
    </source>
</evidence>
<accession>A0A2K9EKU8</accession>
<dbReference type="Proteomes" id="UP000233742">
    <property type="component" value="Chromosome"/>
</dbReference>
<dbReference type="InterPro" id="IPR002035">
    <property type="entry name" value="VWF_A"/>
</dbReference>
<dbReference type="RefSeq" id="WP_101461709.1">
    <property type="nucleotide sequence ID" value="NZ_CP025408.1"/>
</dbReference>
<sequence length="302" mass="31358">MNGAPILLRPDWLLMLVPLAVLALWQMRRRPDAGGWQEVMPPAMLTAMQHLGHLTADGTGWRRFVPLIGALTLILGLSGPALPRADAPVLAQVDAVMLAVDLSPSVAEGPGLVQAQLAAAGLMQRLAGRPVGLILFDGEAYLASAPTADSRLLETQIAAMGPGVMPGDGSRPAAALGLGGELLAQMKRADLVLISDGGGIDATTRSAASRLSERGIRLSTLLIEAVAPDAPPADARAMIEMAELGGGAAGTARDRAAVERQLTRPGLTERDPGLTAAQYRDFGPLIAALALLPILSLLRRGR</sequence>
<gene>
    <name evidence="2" type="ORF">CUV01_18195</name>
</gene>
<proteinExistence type="predicted"/>
<dbReference type="SUPFAM" id="SSF53300">
    <property type="entry name" value="vWA-like"/>
    <property type="match status" value="1"/>
</dbReference>
<organism evidence="2 3">
    <name type="scientific">Paracoccus tegillarcae</name>
    <dbReference type="NCBI Taxonomy" id="1529068"/>
    <lineage>
        <taxon>Bacteria</taxon>
        <taxon>Pseudomonadati</taxon>
        <taxon>Pseudomonadota</taxon>
        <taxon>Alphaproteobacteria</taxon>
        <taxon>Rhodobacterales</taxon>
        <taxon>Paracoccaceae</taxon>
        <taxon>Paracoccus</taxon>
    </lineage>
</organism>
<dbReference type="Pfam" id="PF13519">
    <property type="entry name" value="VWA_2"/>
    <property type="match status" value="1"/>
</dbReference>
<dbReference type="InterPro" id="IPR036465">
    <property type="entry name" value="vWFA_dom_sf"/>
</dbReference>
<protein>
    <recommendedName>
        <fullName evidence="1">VWFA domain-containing protein</fullName>
    </recommendedName>
</protein>
<keyword evidence="3" id="KW-1185">Reference proteome</keyword>
<evidence type="ECO:0000259" key="1">
    <source>
        <dbReference type="SMART" id="SM00327"/>
    </source>
</evidence>
<dbReference type="SMART" id="SM00327">
    <property type="entry name" value="VWA"/>
    <property type="match status" value="1"/>
</dbReference>
<dbReference type="KEGG" id="paro:CUV01_18195"/>
<dbReference type="OrthoDB" id="8456929at2"/>
<dbReference type="EMBL" id="CP025408">
    <property type="protein sequence ID" value="AUH35049.1"/>
    <property type="molecule type" value="Genomic_DNA"/>
</dbReference>
<reference evidence="2 3" key="1">
    <citation type="submission" date="2017-12" db="EMBL/GenBank/DDBJ databases">
        <authorList>
            <person name="Hurst M.R.H."/>
        </authorList>
    </citation>
    <scope>NUCLEOTIDE SEQUENCE [LARGE SCALE GENOMIC DNA]</scope>
    <source>
        <strain evidence="2 3">BM15</strain>
    </source>
</reference>
<evidence type="ECO:0000313" key="3">
    <source>
        <dbReference type="Proteomes" id="UP000233742"/>
    </source>
</evidence>
<name>A0A2K9EKU8_9RHOB</name>
<feature type="domain" description="VWFA" evidence="1">
    <location>
        <begin position="92"/>
        <end position="263"/>
    </location>
</feature>
<dbReference type="Gene3D" id="3.40.50.410">
    <property type="entry name" value="von Willebrand factor, type A domain"/>
    <property type="match status" value="1"/>
</dbReference>
<dbReference type="AlphaFoldDB" id="A0A2K9EKU8"/>